<name>W6M4I0_9GAMM</name>
<evidence type="ECO:0000313" key="1">
    <source>
        <dbReference type="EMBL" id="CDI01529.1"/>
    </source>
</evidence>
<organism evidence="1 2">
    <name type="scientific">Candidatus Competibacter denitrificans Run_A_D11</name>
    <dbReference type="NCBI Taxonomy" id="1400863"/>
    <lineage>
        <taxon>Bacteria</taxon>
        <taxon>Pseudomonadati</taxon>
        <taxon>Pseudomonadota</taxon>
        <taxon>Gammaproteobacteria</taxon>
        <taxon>Candidatus Competibacteraceae</taxon>
        <taxon>Candidatus Competibacter</taxon>
    </lineage>
</organism>
<sequence length="107" mass="11607">MTDGFLALEYQVHAAGIAQLVEHNLAKVGVASSSLVSRSRFPKPRIFEAFLIEPVPWLDPVEFKARWQSGHAAACKAVDAGSIPTLASKLTSQEVRQRPAIKSKPAI</sequence>
<protein>
    <submittedName>
        <fullName evidence="1">Uncharacterized protein</fullName>
    </submittedName>
</protein>
<proteinExistence type="predicted"/>
<evidence type="ECO:0000313" key="2">
    <source>
        <dbReference type="Proteomes" id="UP000035760"/>
    </source>
</evidence>
<dbReference type="STRING" id="1400863.BN873_150317"/>
<comment type="caution">
    <text evidence="1">The sequence shown here is derived from an EMBL/GenBank/DDBJ whole genome shotgun (WGS) entry which is preliminary data.</text>
</comment>
<dbReference type="AlphaFoldDB" id="W6M4I0"/>
<reference evidence="1" key="2">
    <citation type="submission" date="2014-03" db="EMBL/GenBank/DDBJ databases">
        <title>Candidatus Competibacter-lineage genomes retrieved from metagenomes reveal functional metabolic diversity.</title>
        <authorList>
            <person name="McIlroy S.J."/>
            <person name="Albertsen M."/>
            <person name="Andresen E.K."/>
            <person name="Saunders A.M."/>
            <person name="Kristiansen R."/>
            <person name="Stokholm-Bjerregaard M."/>
            <person name="Nielsen K.L."/>
            <person name="Nielsen P.H."/>
        </authorList>
    </citation>
    <scope>NUCLEOTIDE SEQUENCE</scope>
    <source>
        <strain evidence="1">Run_A_D11</strain>
    </source>
</reference>
<dbReference type="EMBL" id="CBTJ020000020">
    <property type="protein sequence ID" value="CDI01529.1"/>
    <property type="molecule type" value="Genomic_DNA"/>
</dbReference>
<dbReference type="AntiFam" id="ANF00010">
    <property type="entry name" value="tRNA translation"/>
</dbReference>
<keyword evidence="2" id="KW-1185">Reference proteome</keyword>
<reference evidence="1" key="1">
    <citation type="submission" date="2013-07" db="EMBL/GenBank/DDBJ databases">
        <authorList>
            <person name="McIlroy S."/>
        </authorList>
    </citation>
    <scope>NUCLEOTIDE SEQUENCE [LARGE SCALE GENOMIC DNA]</scope>
    <source>
        <strain evidence="1">Run_A_D11</strain>
    </source>
</reference>
<gene>
    <name evidence="1" type="ORF">BN873_150317</name>
</gene>
<dbReference type="Proteomes" id="UP000035760">
    <property type="component" value="Unassembled WGS sequence"/>
</dbReference>
<accession>W6M4I0</accession>